<dbReference type="AlphaFoldDB" id="A0A9X4S565"/>
<dbReference type="Proteomes" id="UP001152614">
    <property type="component" value="Unassembled WGS sequence"/>
</dbReference>
<dbReference type="Pfam" id="PF12679">
    <property type="entry name" value="ABC2_membrane_2"/>
    <property type="match status" value="1"/>
</dbReference>
<comment type="caution">
    <text evidence="2">The sequence shown here is derived from an EMBL/GenBank/DDBJ whole genome shotgun (WGS) entry which is preliminary data.</text>
</comment>
<dbReference type="RefSeq" id="WP_278229286.1">
    <property type="nucleotide sequence ID" value="NZ_JAOWLY010000013.1"/>
</dbReference>
<keyword evidence="1" id="KW-0472">Membrane</keyword>
<feature type="transmembrane region" description="Helical" evidence="1">
    <location>
        <begin position="158"/>
        <end position="179"/>
    </location>
</feature>
<reference evidence="2" key="2">
    <citation type="journal article" date="2023" name="Food Microbiol.">
        <title>Evaluation of the fermentation potential of lactic acid bacteria isolated from herbs, fruits and vegetables as starter cultures in nut-based milk alternatives.</title>
        <authorList>
            <person name="Huang W."/>
            <person name="Dong A."/>
            <person name="Pham H.T."/>
            <person name="Zhou C."/>
            <person name="Huo Z."/>
            <person name="Watjen A.P."/>
            <person name="Prakash S."/>
            <person name="Bang-Berthelsen C.H."/>
            <person name="Turner M.S."/>
        </authorList>
    </citation>
    <scope>NUCLEOTIDE SEQUENCE</scope>
    <source>
        <strain evidence="2">3</strain>
    </source>
</reference>
<dbReference type="EMBL" id="JAOWLY010000013">
    <property type="protein sequence ID" value="MDG4984800.1"/>
    <property type="molecule type" value="Genomic_DNA"/>
</dbReference>
<feature type="transmembrane region" description="Helical" evidence="1">
    <location>
        <begin position="232"/>
        <end position="254"/>
    </location>
</feature>
<evidence type="ECO:0000313" key="3">
    <source>
        <dbReference type="Proteomes" id="UP001152614"/>
    </source>
</evidence>
<feature type="transmembrane region" description="Helical" evidence="1">
    <location>
        <begin position="186"/>
        <end position="205"/>
    </location>
</feature>
<evidence type="ECO:0000256" key="1">
    <source>
        <dbReference type="SAM" id="Phobius"/>
    </source>
</evidence>
<protein>
    <submittedName>
        <fullName evidence="2">ABC transporter permease subunit</fullName>
    </submittedName>
</protein>
<sequence>MFSKAIFKQTLKANARMLLLVTIVTSLMLVAMVAVFDPSTIKSLGSSLGSTGLVHTSPVDPFLSMLGSTFFSLQGVLLPIIYVVLTANGLIASQVDKGSMAYLLSTPTKRTTVVRTQALFMITSLIFMFAVVTGVGILSIHQFQSGVDIDMTKYYELIFGLFLLMFATSGISFFASSLFNLSKNSLLLGAGLPVAFFLLHLMSTMSSSLEGLKYFSLNTLFDTSSVLKGDDILLNFSILAIIGIILYLASLFVFKKKDLPL</sequence>
<reference evidence="2" key="1">
    <citation type="submission" date="2022-10" db="EMBL/GenBank/DDBJ databases">
        <authorList>
            <person name="Turner M.S."/>
            <person name="Huang W."/>
        </authorList>
    </citation>
    <scope>NUCLEOTIDE SEQUENCE</scope>
    <source>
        <strain evidence="2">3</strain>
    </source>
</reference>
<feature type="transmembrane region" description="Helical" evidence="1">
    <location>
        <begin position="62"/>
        <end position="85"/>
    </location>
</feature>
<dbReference type="PANTHER" id="PTHR37305:SF1">
    <property type="entry name" value="MEMBRANE PROTEIN"/>
    <property type="match status" value="1"/>
</dbReference>
<keyword evidence="1" id="KW-0812">Transmembrane</keyword>
<organism evidence="2 3">
    <name type="scientific">Lactococcus lactis</name>
    <dbReference type="NCBI Taxonomy" id="1358"/>
    <lineage>
        <taxon>Bacteria</taxon>
        <taxon>Bacillati</taxon>
        <taxon>Bacillota</taxon>
        <taxon>Bacilli</taxon>
        <taxon>Lactobacillales</taxon>
        <taxon>Streptococcaceae</taxon>
        <taxon>Lactococcus</taxon>
    </lineage>
</organism>
<keyword evidence="1" id="KW-1133">Transmembrane helix</keyword>
<dbReference type="GO" id="GO:0140359">
    <property type="term" value="F:ABC-type transporter activity"/>
    <property type="evidence" value="ECO:0007669"/>
    <property type="project" value="InterPro"/>
</dbReference>
<proteinExistence type="predicted"/>
<accession>A0A9X4S565</accession>
<evidence type="ECO:0000313" key="2">
    <source>
        <dbReference type="EMBL" id="MDG4984800.1"/>
    </source>
</evidence>
<dbReference type="PANTHER" id="PTHR37305">
    <property type="entry name" value="INTEGRAL MEMBRANE PROTEIN-RELATED"/>
    <property type="match status" value="1"/>
</dbReference>
<feature type="transmembrane region" description="Helical" evidence="1">
    <location>
        <begin position="118"/>
        <end position="138"/>
    </location>
</feature>
<name>A0A9X4S565_9LACT</name>
<dbReference type="GO" id="GO:0005886">
    <property type="term" value="C:plasma membrane"/>
    <property type="evidence" value="ECO:0007669"/>
    <property type="project" value="UniProtKB-SubCell"/>
</dbReference>
<gene>
    <name evidence="2" type="ORF">OGZ51_11660</name>
</gene>